<evidence type="ECO:0000313" key="1">
    <source>
        <dbReference type="EMBL" id="MFD1710486.1"/>
    </source>
</evidence>
<name>A0ABW4KUQ5_9BURK</name>
<organism evidence="1 2">
    <name type="scientific">Ottowia flava</name>
    <dbReference type="NCBI Taxonomy" id="2675430"/>
    <lineage>
        <taxon>Bacteria</taxon>
        <taxon>Pseudomonadati</taxon>
        <taxon>Pseudomonadota</taxon>
        <taxon>Betaproteobacteria</taxon>
        <taxon>Burkholderiales</taxon>
        <taxon>Comamonadaceae</taxon>
        <taxon>Ottowia</taxon>
    </lineage>
</organism>
<keyword evidence="2" id="KW-1185">Reference proteome</keyword>
<evidence type="ECO:0000313" key="2">
    <source>
        <dbReference type="Proteomes" id="UP001597304"/>
    </source>
</evidence>
<dbReference type="RefSeq" id="WP_187265652.1">
    <property type="nucleotide sequence ID" value="NZ_JBHUEJ010000016.1"/>
</dbReference>
<sequence>MDTAHHHACDQQVADGNGTTILIAVDQQHVTGLDPSDLVQPHPAAIRQRHRMALISATEPTVAIMRVDWRWPSTSPCPPEFSFCTDFNCVETSEGGRPTAAEPSLLSQCRHWAGC</sequence>
<accession>A0ABW4KUQ5</accession>
<gene>
    <name evidence="1" type="ORF">ACFSF0_07700</name>
</gene>
<reference evidence="2" key="1">
    <citation type="journal article" date="2019" name="Int. J. Syst. Evol. Microbiol.">
        <title>The Global Catalogue of Microorganisms (GCM) 10K type strain sequencing project: providing services to taxonomists for standard genome sequencing and annotation.</title>
        <authorList>
            <consortium name="The Broad Institute Genomics Platform"/>
            <consortium name="The Broad Institute Genome Sequencing Center for Infectious Disease"/>
            <person name="Wu L."/>
            <person name="Ma J."/>
        </authorList>
    </citation>
    <scope>NUCLEOTIDE SEQUENCE [LARGE SCALE GENOMIC DNA]</scope>
    <source>
        <strain evidence="2">LMG 29247</strain>
    </source>
</reference>
<dbReference type="Proteomes" id="UP001597304">
    <property type="component" value="Unassembled WGS sequence"/>
</dbReference>
<dbReference type="EMBL" id="JBHUEJ010000016">
    <property type="protein sequence ID" value="MFD1710486.1"/>
    <property type="molecule type" value="Genomic_DNA"/>
</dbReference>
<comment type="caution">
    <text evidence="1">The sequence shown here is derived from an EMBL/GenBank/DDBJ whole genome shotgun (WGS) entry which is preliminary data.</text>
</comment>
<proteinExistence type="predicted"/>
<protein>
    <submittedName>
        <fullName evidence="1">Uncharacterized protein</fullName>
    </submittedName>
</protein>